<dbReference type="PANTHER" id="PTHR43267:SF1">
    <property type="entry name" value="TRNA THREONYLCARBAMOYLADENOSINE DEHYDRATASE"/>
    <property type="match status" value="1"/>
</dbReference>
<dbReference type="PANTHER" id="PTHR43267">
    <property type="entry name" value="TRNA THREONYLCARBAMOYLADENOSINE DEHYDRATASE"/>
    <property type="match status" value="1"/>
</dbReference>
<gene>
    <name evidence="2" type="primary">moeB_2</name>
    <name evidence="2" type="ORF">NCTC13100_00391</name>
</gene>
<dbReference type="GO" id="GO:0008641">
    <property type="term" value="F:ubiquitin-like modifier activating enzyme activity"/>
    <property type="evidence" value="ECO:0007669"/>
    <property type="project" value="InterPro"/>
</dbReference>
<accession>A0A379DG06</accession>
<dbReference type="Pfam" id="PF00899">
    <property type="entry name" value="ThiF"/>
    <property type="match status" value="1"/>
</dbReference>
<keyword evidence="2" id="KW-0808">Transferase</keyword>
<dbReference type="AlphaFoldDB" id="A0A379DG06"/>
<name>A0A379DG06_9PORP</name>
<organism evidence="2 3">
    <name type="scientific">Porphyromonas macacae</name>
    <dbReference type="NCBI Taxonomy" id="28115"/>
    <lineage>
        <taxon>Bacteria</taxon>
        <taxon>Pseudomonadati</taxon>
        <taxon>Bacteroidota</taxon>
        <taxon>Bacteroidia</taxon>
        <taxon>Bacteroidales</taxon>
        <taxon>Porphyromonadaceae</taxon>
        <taxon>Porphyromonas</taxon>
    </lineage>
</organism>
<dbReference type="RefSeq" id="WP_018359453.1">
    <property type="nucleotide sequence ID" value="NZ_UGTI01000001.1"/>
</dbReference>
<dbReference type="Proteomes" id="UP000254263">
    <property type="component" value="Unassembled WGS sequence"/>
</dbReference>
<dbReference type="CDD" id="cd00755">
    <property type="entry name" value="YgdL_like"/>
    <property type="match status" value="1"/>
</dbReference>
<evidence type="ECO:0000259" key="1">
    <source>
        <dbReference type="Pfam" id="PF00899"/>
    </source>
</evidence>
<protein>
    <submittedName>
        <fullName evidence="2">Molybdopterin-synthase adenylyltransferase</fullName>
        <ecNumber evidence="2">2.7.7.80</ecNumber>
    </submittedName>
</protein>
<evidence type="ECO:0000313" key="3">
    <source>
        <dbReference type="Proteomes" id="UP000254263"/>
    </source>
</evidence>
<dbReference type="InterPro" id="IPR000594">
    <property type="entry name" value="ThiF_NAD_FAD-bd"/>
</dbReference>
<sequence length="250" mass="27170">MIAGADMIPVPEWCMRTQLLVGEQAMQRLMHSHILVAGLGGVGGYVAELLVRAGVGAMTIVDADTVQPSNINRQLIALQDNMGKPKAELWAERLLRINPELKLTVLNRFIEEGNMDELLGMAQYDFVADAIDSVAPKTALLAACHARKLPVVSAMGAGAKSDPMAIRCDDIGKSHTCTLARVVRARLRKEGIKKGIPVIYSIEKPKTEAVMEIEGERNKRSTAGTLSYLTALFGCHMAAYIIRTLCSLNE</sequence>
<reference evidence="2 3" key="1">
    <citation type="submission" date="2018-06" db="EMBL/GenBank/DDBJ databases">
        <authorList>
            <consortium name="Pathogen Informatics"/>
            <person name="Doyle S."/>
        </authorList>
    </citation>
    <scope>NUCLEOTIDE SEQUENCE [LARGE SCALE GENOMIC DNA]</scope>
    <source>
        <strain evidence="2 3">NCTC13100</strain>
    </source>
</reference>
<dbReference type="GO" id="GO:0061605">
    <property type="term" value="F:molybdopterin-synthase adenylyltransferase activity"/>
    <property type="evidence" value="ECO:0007669"/>
    <property type="project" value="UniProtKB-EC"/>
</dbReference>
<dbReference type="SUPFAM" id="SSF69572">
    <property type="entry name" value="Activating enzymes of the ubiquitin-like proteins"/>
    <property type="match status" value="1"/>
</dbReference>
<dbReference type="GO" id="GO:0061503">
    <property type="term" value="F:tRNA threonylcarbamoyladenosine dehydratase"/>
    <property type="evidence" value="ECO:0007669"/>
    <property type="project" value="TreeGrafter"/>
</dbReference>
<dbReference type="GO" id="GO:0061504">
    <property type="term" value="P:cyclic threonylcarbamoyladenosine biosynthetic process"/>
    <property type="evidence" value="ECO:0007669"/>
    <property type="project" value="TreeGrafter"/>
</dbReference>
<dbReference type="Gene3D" id="3.40.50.720">
    <property type="entry name" value="NAD(P)-binding Rossmann-like Domain"/>
    <property type="match status" value="1"/>
</dbReference>
<dbReference type="EC" id="2.7.7.80" evidence="2"/>
<feature type="domain" description="THIF-type NAD/FAD binding fold" evidence="1">
    <location>
        <begin position="20"/>
        <end position="247"/>
    </location>
</feature>
<evidence type="ECO:0000313" key="2">
    <source>
        <dbReference type="EMBL" id="SUB77276.1"/>
    </source>
</evidence>
<dbReference type="EMBL" id="UGTI01000001">
    <property type="protein sequence ID" value="SUB77276.1"/>
    <property type="molecule type" value="Genomic_DNA"/>
</dbReference>
<proteinExistence type="predicted"/>
<keyword evidence="2" id="KW-0548">Nucleotidyltransferase</keyword>
<dbReference type="InterPro" id="IPR045886">
    <property type="entry name" value="ThiF/MoeB/HesA"/>
</dbReference>
<dbReference type="InterPro" id="IPR035985">
    <property type="entry name" value="Ubiquitin-activating_enz"/>
</dbReference>